<gene>
    <name evidence="7" type="ORF">KZ829_38070</name>
</gene>
<feature type="compositionally biased region" description="Basic and acidic residues" evidence="5">
    <location>
        <begin position="119"/>
        <end position="136"/>
    </location>
</feature>
<dbReference type="InterPro" id="IPR007630">
    <property type="entry name" value="RNA_pol_sigma70_r4"/>
</dbReference>
<dbReference type="NCBIfam" id="TIGR02937">
    <property type="entry name" value="sigma70-ECF"/>
    <property type="match status" value="1"/>
</dbReference>
<keyword evidence="2" id="KW-0731">Sigma factor</keyword>
<evidence type="ECO:0000256" key="2">
    <source>
        <dbReference type="ARBA" id="ARBA00023082"/>
    </source>
</evidence>
<name>A0ABS7BF91_9ACTN</name>
<dbReference type="SUPFAM" id="SSF88659">
    <property type="entry name" value="Sigma3 and sigma4 domains of RNA polymerase sigma factors"/>
    <property type="match status" value="1"/>
</dbReference>
<sequence>MAAAPDPGIQQVERRDADVTKSGTADTTSRALIDDKADPGGYSRRCPRFPPGIRTVRREARLAIIPALAGLGERERRILTLRFYGNLTQAAIAQQVGISQMHVSRLIARALGRLRSELRQDSRIGDRGPGPHDHPRVGPAKSVRLDRSVTTR</sequence>
<dbReference type="PANTHER" id="PTHR30385">
    <property type="entry name" value="SIGMA FACTOR F FLAGELLAR"/>
    <property type="match status" value="1"/>
</dbReference>
<evidence type="ECO:0000313" key="8">
    <source>
        <dbReference type="Proteomes" id="UP001519863"/>
    </source>
</evidence>
<organism evidence="7 8">
    <name type="scientific">Actinoplanes hulinensis</name>
    <dbReference type="NCBI Taxonomy" id="1144547"/>
    <lineage>
        <taxon>Bacteria</taxon>
        <taxon>Bacillati</taxon>
        <taxon>Actinomycetota</taxon>
        <taxon>Actinomycetes</taxon>
        <taxon>Micromonosporales</taxon>
        <taxon>Micromonosporaceae</taxon>
        <taxon>Actinoplanes</taxon>
    </lineage>
</organism>
<comment type="caution">
    <text evidence="7">The sequence shown here is derived from an EMBL/GenBank/DDBJ whole genome shotgun (WGS) entry which is preliminary data.</text>
</comment>
<accession>A0ABS7BF91</accession>
<proteinExistence type="predicted"/>
<evidence type="ECO:0000256" key="1">
    <source>
        <dbReference type="ARBA" id="ARBA00023015"/>
    </source>
</evidence>
<dbReference type="Proteomes" id="UP001519863">
    <property type="component" value="Unassembled WGS sequence"/>
</dbReference>
<keyword evidence="1" id="KW-0805">Transcription regulation</keyword>
<dbReference type="Pfam" id="PF04545">
    <property type="entry name" value="Sigma70_r4"/>
    <property type="match status" value="1"/>
</dbReference>
<feature type="compositionally biased region" description="Polar residues" evidence="5">
    <location>
        <begin position="21"/>
        <end position="30"/>
    </location>
</feature>
<evidence type="ECO:0000256" key="4">
    <source>
        <dbReference type="ARBA" id="ARBA00023163"/>
    </source>
</evidence>
<evidence type="ECO:0000259" key="6">
    <source>
        <dbReference type="Pfam" id="PF04545"/>
    </source>
</evidence>
<dbReference type="CDD" id="cd06171">
    <property type="entry name" value="Sigma70_r4"/>
    <property type="match status" value="1"/>
</dbReference>
<feature type="region of interest" description="Disordered" evidence="5">
    <location>
        <begin position="119"/>
        <end position="152"/>
    </location>
</feature>
<protein>
    <submittedName>
        <fullName evidence="7">Sigma-70 family RNA polymerase sigma factor</fullName>
    </submittedName>
</protein>
<dbReference type="InterPro" id="IPR014284">
    <property type="entry name" value="RNA_pol_sigma-70_dom"/>
</dbReference>
<keyword evidence="8" id="KW-1185">Reference proteome</keyword>
<dbReference type="PANTHER" id="PTHR30385:SF4">
    <property type="entry name" value="RNA POLYMERASE SIGMA-E FACTOR"/>
    <property type="match status" value="1"/>
</dbReference>
<dbReference type="Gene3D" id="1.20.140.160">
    <property type="match status" value="1"/>
</dbReference>
<evidence type="ECO:0000313" key="7">
    <source>
        <dbReference type="EMBL" id="MBW6439549.1"/>
    </source>
</evidence>
<feature type="domain" description="RNA polymerase sigma-70 region 4" evidence="6">
    <location>
        <begin position="67"/>
        <end position="115"/>
    </location>
</feature>
<dbReference type="InterPro" id="IPR013324">
    <property type="entry name" value="RNA_pol_sigma_r3/r4-like"/>
</dbReference>
<feature type="compositionally biased region" description="Basic and acidic residues" evidence="5">
    <location>
        <begin position="143"/>
        <end position="152"/>
    </location>
</feature>
<keyword evidence="3" id="KW-0238">DNA-binding</keyword>
<evidence type="ECO:0000256" key="5">
    <source>
        <dbReference type="SAM" id="MobiDB-lite"/>
    </source>
</evidence>
<reference evidence="7 8" key="1">
    <citation type="journal article" date="2013" name="Antonie Van Leeuwenhoek">
        <title>Actinoplanes hulinensis sp. nov., a novel actinomycete isolated from soybean root (Glycine max (L.) Merr).</title>
        <authorList>
            <person name="Shen Y."/>
            <person name="Liu C."/>
            <person name="Wang X."/>
            <person name="Zhao J."/>
            <person name="Jia F."/>
            <person name="Zhang Y."/>
            <person name="Wang L."/>
            <person name="Yang D."/>
            <person name="Xiang W."/>
        </authorList>
    </citation>
    <scope>NUCLEOTIDE SEQUENCE [LARGE SCALE GENOMIC DNA]</scope>
    <source>
        <strain evidence="7 8">NEAU-M9</strain>
    </source>
</reference>
<dbReference type="EMBL" id="JAHXZI010000029">
    <property type="protein sequence ID" value="MBW6439549.1"/>
    <property type="molecule type" value="Genomic_DNA"/>
</dbReference>
<evidence type="ECO:0000256" key="3">
    <source>
        <dbReference type="ARBA" id="ARBA00023125"/>
    </source>
</evidence>
<keyword evidence="4" id="KW-0804">Transcription</keyword>
<feature type="region of interest" description="Disordered" evidence="5">
    <location>
        <begin position="1"/>
        <end position="51"/>
    </location>
</feature>